<proteinExistence type="predicted"/>
<name>A0A381VMD4_9ZZZZ</name>
<organism evidence="2">
    <name type="scientific">marine metagenome</name>
    <dbReference type="NCBI Taxonomy" id="408172"/>
    <lineage>
        <taxon>unclassified sequences</taxon>
        <taxon>metagenomes</taxon>
        <taxon>ecological metagenomes</taxon>
    </lineage>
</organism>
<accession>A0A381VMD4</accession>
<evidence type="ECO:0000313" key="2">
    <source>
        <dbReference type="EMBL" id="SVA41495.1"/>
    </source>
</evidence>
<gene>
    <name evidence="2" type="ORF">METZ01_LOCUS94349</name>
</gene>
<dbReference type="AlphaFoldDB" id="A0A381VMD4"/>
<evidence type="ECO:0000259" key="1">
    <source>
        <dbReference type="Pfam" id="PF20254"/>
    </source>
</evidence>
<reference evidence="2" key="1">
    <citation type="submission" date="2018-05" db="EMBL/GenBank/DDBJ databases">
        <authorList>
            <person name="Lanie J.A."/>
            <person name="Ng W.-L."/>
            <person name="Kazmierczak K.M."/>
            <person name="Andrzejewski T.M."/>
            <person name="Davidsen T.M."/>
            <person name="Wayne K.J."/>
            <person name="Tettelin H."/>
            <person name="Glass J.I."/>
            <person name="Rusch D."/>
            <person name="Podicherti R."/>
            <person name="Tsui H.-C.T."/>
            <person name="Winkler M.E."/>
        </authorList>
    </citation>
    <scope>NUCLEOTIDE SEQUENCE</scope>
</reference>
<dbReference type="EMBL" id="UINC01009247">
    <property type="protein sequence ID" value="SVA41495.1"/>
    <property type="molecule type" value="Genomic_DNA"/>
</dbReference>
<dbReference type="InterPro" id="IPR046540">
    <property type="entry name" value="DMFA2_C"/>
</dbReference>
<protein>
    <recommendedName>
        <fullName evidence="1">N,N-dimethylformamidase beta subunit-like C-terminal domain-containing protein</fullName>
    </recommendedName>
</protein>
<sequence>MAGTAVAWQFPADLSVIYWLEKKGYDYDIITDEDLHAEGVTCLNPYQVVINGTHAEYYSERMMDATEDYLTAGGRVMYLSGNGYYWVVSFREDDLGCMEVRKLDSGSRAWQALPGEHYMASNGERSGIWRNRGRPPQKLVGTGFTSEGMDECKPYRRMPDSYHKSVAWIFEGVEEEVIGDFGLAAGGAAGIEIDRYDLSLGTPPHTRILASSEGHSDNYPLVSEEIAFNFPGQGGTQDYRIRADMTYFTTPNNGAVWSPSSIAWGQALPWNETDNNVSVVMGNVLDAFAKPGPLPGHEYDAEEKHWR</sequence>
<dbReference type="Pfam" id="PF20254">
    <property type="entry name" value="DMFA2_C"/>
    <property type="match status" value="1"/>
</dbReference>
<feature type="domain" description="N,N-dimethylformamidase beta subunit-like C-terminal" evidence="1">
    <location>
        <begin position="6"/>
        <end position="273"/>
    </location>
</feature>